<evidence type="ECO:0008006" key="3">
    <source>
        <dbReference type="Google" id="ProtNLM"/>
    </source>
</evidence>
<dbReference type="Proteomes" id="UP000567246">
    <property type="component" value="Unassembled WGS sequence"/>
</dbReference>
<comment type="caution">
    <text evidence="1">The sequence shown here is derived from an EMBL/GenBank/DDBJ whole genome shotgun (WGS) entry which is preliminary data.</text>
</comment>
<proteinExistence type="predicted"/>
<evidence type="ECO:0000313" key="1">
    <source>
        <dbReference type="EMBL" id="MBB5847504.1"/>
    </source>
</evidence>
<dbReference type="EMBL" id="JACHMW010000001">
    <property type="protein sequence ID" value="MBB5847504.1"/>
    <property type="molecule type" value="Genomic_DNA"/>
</dbReference>
<protein>
    <recommendedName>
        <fullName evidence="3">Glutaredoxin family protein</fullName>
    </recommendedName>
</protein>
<accession>A0A7W9JGW6</accession>
<gene>
    <name evidence="1" type="ORF">HDA33_000068</name>
</gene>
<sequence length="89" mass="9604">MSTLLPASAARVQLLVKPGCHLCEDAAATVAQVCGARGEAWEAVDGAAHPDLLERFVDEVPVLFVDGVQRDFWRVDPARLGRLLDAPRP</sequence>
<name>A0A7W9JGW6_9MICC</name>
<dbReference type="AlphaFoldDB" id="A0A7W9JGW6"/>
<dbReference type="Gene3D" id="3.40.30.10">
    <property type="entry name" value="Glutaredoxin"/>
    <property type="match status" value="1"/>
</dbReference>
<dbReference type="RefSeq" id="WP_158494172.1">
    <property type="nucleotide sequence ID" value="NZ_BAABAG010000003.1"/>
</dbReference>
<dbReference type="Pfam" id="PF05768">
    <property type="entry name" value="Glrx-like"/>
    <property type="match status" value="1"/>
</dbReference>
<keyword evidence="2" id="KW-1185">Reference proteome</keyword>
<dbReference type="SUPFAM" id="SSF52833">
    <property type="entry name" value="Thioredoxin-like"/>
    <property type="match status" value="1"/>
</dbReference>
<reference evidence="1 2" key="1">
    <citation type="submission" date="2020-08" db="EMBL/GenBank/DDBJ databases">
        <title>Sequencing the genomes of 1000 actinobacteria strains.</title>
        <authorList>
            <person name="Klenk H.-P."/>
        </authorList>
    </citation>
    <scope>NUCLEOTIDE SEQUENCE [LARGE SCALE GENOMIC DNA]</scope>
    <source>
        <strain evidence="1 2">DSM 17945</strain>
    </source>
</reference>
<evidence type="ECO:0000313" key="2">
    <source>
        <dbReference type="Proteomes" id="UP000567246"/>
    </source>
</evidence>
<dbReference type="InterPro" id="IPR036249">
    <property type="entry name" value="Thioredoxin-like_sf"/>
</dbReference>
<organism evidence="1 2">
    <name type="scientific">Micrococcus endophyticus</name>
    <dbReference type="NCBI Taxonomy" id="455343"/>
    <lineage>
        <taxon>Bacteria</taxon>
        <taxon>Bacillati</taxon>
        <taxon>Actinomycetota</taxon>
        <taxon>Actinomycetes</taxon>
        <taxon>Micrococcales</taxon>
        <taxon>Micrococcaceae</taxon>
        <taxon>Micrococcus</taxon>
    </lineage>
</organism>
<dbReference type="InterPro" id="IPR008554">
    <property type="entry name" value="Glutaredoxin-like"/>
</dbReference>